<sequence>MNGNVPPADYTATGNDFTAYHPSLRPNDWPDDGTMAYPNPAAVAALLNGRQYPAAPNPPVYAQAMPPQRPQPDNTASQRQMDPSVRFVLPMRPARAAPRPEVAPRSQNLASTATPATLALLPRYLDELLGPDHPSSIAYAQWASQQPQAPKRDGHAG</sequence>
<evidence type="ECO:0000313" key="3">
    <source>
        <dbReference type="Proteomes" id="UP001345827"/>
    </source>
</evidence>
<evidence type="ECO:0000256" key="1">
    <source>
        <dbReference type="SAM" id="MobiDB-lite"/>
    </source>
</evidence>
<accession>A0AAV9Q1I6</accession>
<organism evidence="2 3">
    <name type="scientific">Vermiconidia calcicola</name>
    <dbReference type="NCBI Taxonomy" id="1690605"/>
    <lineage>
        <taxon>Eukaryota</taxon>
        <taxon>Fungi</taxon>
        <taxon>Dikarya</taxon>
        <taxon>Ascomycota</taxon>
        <taxon>Pezizomycotina</taxon>
        <taxon>Dothideomycetes</taxon>
        <taxon>Dothideomycetidae</taxon>
        <taxon>Mycosphaerellales</taxon>
        <taxon>Extremaceae</taxon>
        <taxon>Vermiconidia</taxon>
    </lineage>
</organism>
<keyword evidence="3" id="KW-1185">Reference proteome</keyword>
<dbReference type="Proteomes" id="UP001345827">
    <property type="component" value="Unassembled WGS sequence"/>
</dbReference>
<name>A0AAV9Q1I6_9PEZI</name>
<protein>
    <submittedName>
        <fullName evidence="2">Uncharacterized protein</fullName>
    </submittedName>
</protein>
<dbReference type="EMBL" id="JAXLQG010000015">
    <property type="protein sequence ID" value="KAK5532413.1"/>
    <property type="molecule type" value="Genomic_DNA"/>
</dbReference>
<feature type="compositionally biased region" description="Polar residues" evidence="1">
    <location>
        <begin position="71"/>
        <end position="81"/>
    </location>
</feature>
<feature type="region of interest" description="Disordered" evidence="1">
    <location>
        <begin position="54"/>
        <end position="85"/>
    </location>
</feature>
<dbReference type="AlphaFoldDB" id="A0AAV9Q1I6"/>
<feature type="region of interest" description="Disordered" evidence="1">
    <location>
        <begin position="1"/>
        <end position="26"/>
    </location>
</feature>
<reference evidence="2 3" key="1">
    <citation type="submission" date="2023-06" db="EMBL/GenBank/DDBJ databases">
        <title>Black Yeasts Isolated from many extreme environments.</title>
        <authorList>
            <person name="Coleine C."/>
            <person name="Stajich J.E."/>
            <person name="Selbmann L."/>
        </authorList>
    </citation>
    <scope>NUCLEOTIDE SEQUENCE [LARGE SCALE GENOMIC DNA]</scope>
    <source>
        <strain evidence="2 3">CCFEE 5887</strain>
    </source>
</reference>
<gene>
    <name evidence="2" type="ORF">LTR25_007946</name>
</gene>
<proteinExistence type="predicted"/>
<comment type="caution">
    <text evidence="2">The sequence shown here is derived from an EMBL/GenBank/DDBJ whole genome shotgun (WGS) entry which is preliminary data.</text>
</comment>
<evidence type="ECO:0000313" key="2">
    <source>
        <dbReference type="EMBL" id="KAK5532413.1"/>
    </source>
</evidence>